<comment type="similarity">
    <text evidence="1">Belongs to the CoA-transferase III family.</text>
</comment>
<name>A0A0F9XYU4_TRIHA</name>
<dbReference type="Gene3D" id="3.40.50.10540">
    <property type="entry name" value="Crotonobetainyl-coa:carnitine coa-transferase, domain 1"/>
    <property type="match status" value="1"/>
</dbReference>
<protein>
    <submittedName>
        <fullName evidence="2">CoA-transferase family III</fullName>
    </submittedName>
</protein>
<dbReference type="OMA" id="RFWRTAD"/>
<reference evidence="3" key="1">
    <citation type="journal article" date="2015" name="Genome Announc.">
        <title>Draft whole-genome sequence of the biocontrol agent Trichoderma harzianum T6776.</title>
        <authorList>
            <person name="Baroncelli R."/>
            <person name="Piaggeschi G."/>
            <person name="Fiorini L."/>
            <person name="Bertolini E."/>
            <person name="Zapparata A."/>
            <person name="Pe M.E."/>
            <person name="Sarrocco S."/>
            <person name="Vannacci G."/>
        </authorList>
    </citation>
    <scope>NUCLEOTIDE SEQUENCE [LARGE SCALE GENOMIC DNA]</scope>
    <source>
        <strain evidence="3">T6776</strain>
    </source>
</reference>
<accession>A0A0F9XYU4</accession>
<gene>
    <name evidence="2" type="ORF">THAR02_02728</name>
</gene>
<dbReference type="OrthoDB" id="5863171at2759"/>
<dbReference type="InterPro" id="IPR003673">
    <property type="entry name" value="CoA-Trfase_fam_III"/>
</dbReference>
<dbReference type="InterPro" id="IPR050509">
    <property type="entry name" value="CoA-transferase_III"/>
</dbReference>
<comment type="caution">
    <text evidence="2">The sequence shown here is derived from an EMBL/GenBank/DDBJ whole genome shotgun (WGS) entry which is preliminary data.</text>
</comment>
<dbReference type="SUPFAM" id="SSF89796">
    <property type="entry name" value="CoA-transferase family III (CaiB/BaiF)"/>
    <property type="match status" value="2"/>
</dbReference>
<dbReference type="InterPro" id="IPR023606">
    <property type="entry name" value="CoA-Trfase_III_dom_1_sf"/>
</dbReference>
<dbReference type="AlphaFoldDB" id="A0A0F9XYU4"/>
<dbReference type="PANTHER" id="PTHR48228">
    <property type="entry name" value="SUCCINYL-COA--D-CITRAMALATE COA-TRANSFERASE"/>
    <property type="match status" value="1"/>
</dbReference>
<organism evidence="2 3">
    <name type="scientific">Trichoderma harzianum</name>
    <name type="common">Hypocrea lixii</name>
    <dbReference type="NCBI Taxonomy" id="5544"/>
    <lineage>
        <taxon>Eukaryota</taxon>
        <taxon>Fungi</taxon>
        <taxon>Dikarya</taxon>
        <taxon>Ascomycota</taxon>
        <taxon>Pezizomycotina</taxon>
        <taxon>Sordariomycetes</taxon>
        <taxon>Hypocreomycetidae</taxon>
        <taxon>Hypocreales</taxon>
        <taxon>Hypocreaceae</taxon>
        <taxon>Trichoderma</taxon>
    </lineage>
</organism>
<dbReference type="Pfam" id="PF02515">
    <property type="entry name" value="CoA_transf_3"/>
    <property type="match status" value="1"/>
</dbReference>
<dbReference type="EMBL" id="JOKZ01000057">
    <property type="protein sequence ID" value="KKP05133.1"/>
    <property type="molecule type" value="Genomic_DNA"/>
</dbReference>
<evidence type="ECO:0000313" key="3">
    <source>
        <dbReference type="Proteomes" id="UP000034112"/>
    </source>
</evidence>
<dbReference type="GO" id="GO:0016740">
    <property type="term" value="F:transferase activity"/>
    <property type="evidence" value="ECO:0007669"/>
    <property type="project" value="UniProtKB-KW"/>
</dbReference>
<proteinExistence type="inferred from homology"/>
<evidence type="ECO:0000313" key="2">
    <source>
        <dbReference type="EMBL" id="KKP05133.1"/>
    </source>
</evidence>
<keyword evidence="2" id="KW-0808">Transferase</keyword>
<dbReference type="Proteomes" id="UP000034112">
    <property type="component" value="Unassembled WGS sequence"/>
</dbReference>
<sequence>MGISSNLVNRASFTAADIVKDIWTSLHLPPHALSSLALPGHQTGPATPSSFKIGHLAQSSIALSALTASLVHSGRSSSSSPSTSPSISPIPRVSVPLDHALIEFKSERLYSIDNQPLESVWGTIGGLHKTADGYVRIHDNFPNHALGTLQLLGLPPTASRQDVAAKVAQWKSVDLETEATEKGKLAIYALRSYAEWDALPQASAINDNPILIRQLAPGSPKILPETSSSRCLQGIRILEMSRVIAAPVAGKTLAAHGADVLWVTSPNLPNQPGLDRDLSRGKRTIQLDIHKPDEKERLLELLRSCDVFIQGYRPGSLAAYGFSPEELQKANPDIICANLSAFGPSGPWSQRRGYDSLVQTCTGMNVSEAEHFGAGEPARVMPCQALDHAAGYLLATGITAALHRRAQVGGSWVVDVSLAGVMKYLRSLGQYPGKTGFESQDVQAQEDVHPDYLETKDTAFGSMRAVSHSASVEGCEVGWEEMPKPLGSDEARWL</sequence>
<evidence type="ECO:0000256" key="1">
    <source>
        <dbReference type="ARBA" id="ARBA00008383"/>
    </source>
</evidence>
<dbReference type="PANTHER" id="PTHR48228:SF4">
    <property type="entry name" value="BLR3030 PROTEIN"/>
    <property type="match status" value="1"/>
</dbReference>